<accession>A0ABQ5JM19</accession>
<sequence length="51" mass="5410">MAKNTKQYAANLEHYTATLLSSMLEAIPVEAESSFVMVSVLGGLLLLLAVA</sequence>
<dbReference type="RefSeq" id="WP_244055348.1">
    <property type="nucleotide sequence ID" value="NZ_BQXH01000011.1"/>
</dbReference>
<dbReference type="EMBL" id="BQXH01000011">
    <property type="protein sequence ID" value="GKS81611.1"/>
    <property type="molecule type" value="Genomic_DNA"/>
</dbReference>
<evidence type="ECO:0000313" key="1">
    <source>
        <dbReference type="EMBL" id="GKS81611.1"/>
    </source>
</evidence>
<protein>
    <submittedName>
        <fullName evidence="1">Uncharacterized protein</fullName>
    </submittedName>
</protein>
<comment type="caution">
    <text evidence="1">The sequence shown here is derived from an EMBL/GenBank/DDBJ whole genome shotgun (WGS) entry which is preliminary data.</text>
</comment>
<proteinExistence type="predicted"/>
<keyword evidence="2" id="KW-1185">Reference proteome</keyword>
<evidence type="ECO:0000313" key="2">
    <source>
        <dbReference type="Proteomes" id="UP001055149"/>
    </source>
</evidence>
<reference evidence="1" key="1">
    <citation type="journal article" date="2022" name="Int. J. Syst. Evol. Microbiol.">
        <title>A novel species of lactic acid bacteria, Ligilactobacillus pabuli sp. nov., isolated from alfalfa silage.</title>
        <authorList>
            <person name="Tohno M."/>
            <person name="Tanizawa Y."/>
            <person name="Sawada H."/>
            <person name="Sakamoto M."/>
            <person name="Ohkuma M."/>
            <person name="Kobayashi H."/>
        </authorList>
    </citation>
    <scope>NUCLEOTIDE SEQUENCE</scope>
    <source>
        <strain evidence="1">AF129</strain>
    </source>
</reference>
<dbReference type="Proteomes" id="UP001055149">
    <property type="component" value="Unassembled WGS sequence"/>
</dbReference>
<name>A0ABQ5JM19_9LACO</name>
<gene>
    <name evidence="1" type="ORF">LPAF129_12970</name>
</gene>
<organism evidence="1 2">
    <name type="scientific">Ligilactobacillus pabuli</name>
    <dbReference type="NCBI Taxonomy" id="2886039"/>
    <lineage>
        <taxon>Bacteria</taxon>
        <taxon>Bacillati</taxon>
        <taxon>Bacillota</taxon>
        <taxon>Bacilli</taxon>
        <taxon>Lactobacillales</taxon>
        <taxon>Lactobacillaceae</taxon>
        <taxon>Ligilactobacillus</taxon>
    </lineage>
</organism>